<dbReference type="Pfam" id="PF15825">
    <property type="entry name" value="FAM25"/>
    <property type="match status" value="1"/>
</dbReference>
<reference evidence="2" key="2">
    <citation type="submission" date="2025-08" db="UniProtKB">
        <authorList>
            <consortium name="Ensembl"/>
        </authorList>
    </citation>
    <scope>IDENTIFICATION</scope>
</reference>
<dbReference type="PRINTS" id="PR02048">
    <property type="entry name" value="PROTEINF25"/>
</dbReference>
<dbReference type="PANTHER" id="PTHR34994:SF1">
    <property type="entry name" value="PROTEIN FAM25A-RELATED"/>
    <property type="match status" value="1"/>
</dbReference>
<name>A0A4W2DJH6_BOBOX</name>
<proteinExistence type="predicted"/>
<sequence>VQGTGRAEVPKCLSPHRTLRPLTSGEGYVPEPSSVRPHAPVPAPHGVSGYGVWGSHAARGALPQPQQWGGPTQLLPSEPVLTHHQRERSCPGARPGIRGIYKSRLVQAPASCSITTCCHTMLGGLGKLAAEGLAHRTEKATEEAVHVVEEVVKEVIDHAKEAGEKAIADALKKAHESGDKVVKEVTETVTNTVTNAVTHAAEGLGRLGQ</sequence>
<evidence type="ECO:0000313" key="2">
    <source>
        <dbReference type="Ensembl" id="ENSBIXP00000019031.1"/>
    </source>
</evidence>
<reference evidence="2" key="3">
    <citation type="submission" date="2025-09" db="UniProtKB">
        <authorList>
            <consortium name="Ensembl"/>
        </authorList>
    </citation>
    <scope>IDENTIFICATION</scope>
</reference>
<organism evidence="2 3">
    <name type="scientific">Bos indicus x Bos taurus</name>
    <name type="common">Hybrid cattle</name>
    <dbReference type="NCBI Taxonomy" id="30522"/>
    <lineage>
        <taxon>Eukaryota</taxon>
        <taxon>Metazoa</taxon>
        <taxon>Chordata</taxon>
        <taxon>Craniata</taxon>
        <taxon>Vertebrata</taxon>
        <taxon>Euteleostomi</taxon>
        <taxon>Mammalia</taxon>
        <taxon>Eutheria</taxon>
        <taxon>Laurasiatheria</taxon>
        <taxon>Artiodactyla</taxon>
        <taxon>Ruminantia</taxon>
        <taxon>Pecora</taxon>
        <taxon>Bovidae</taxon>
        <taxon>Bovinae</taxon>
        <taxon>Bos</taxon>
    </lineage>
</organism>
<dbReference type="InterPro" id="IPR023243">
    <property type="entry name" value="FAM25"/>
</dbReference>
<protein>
    <submittedName>
        <fullName evidence="2">Adiposis regulatory factor</fullName>
    </submittedName>
</protein>
<dbReference type="AlphaFoldDB" id="A0A4W2DJH6"/>
<gene>
    <name evidence="2" type="primary">ADIRF</name>
</gene>
<keyword evidence="3" id="KW-1185">Reference proteome</keyword>
<dbReference type="PANTHER" id="PTHR34994">
    <property type="entry name" value="PROTEIN FAM25A-RELATED"/>
    <property type="match status" value="1"/>
</dbReference>
<evidence type="ECO:0000256" key="1">
    <source>
        <dbReference type="SAM" id="MobiDB-lite"/>
    </source>
</evidence>
<feature type="region of interest" description="Disordered" evidence="1">
    <location>
        <begin position="1"/>
        <end position="43"/>
    </location>
</feature>
<dbReference type="Ensembl" id="ENSBIXT00000032430.1">
    <property type="protein sequence ID" value="ENSBIXP00000019031.1"/>
    <property type="gene ID" value="ENSBIXG00000022734.1"/>
</dbReference>
<accession>A0A4W2DJH6</accession>
<dbReference type="Proteomes" id="UP000314981">
    <property type="component" value="Chromosome 9"/>
</dbReference>
<evidence type="ECO:0000313" key="3">
    <source>
        <dbReference type="Proteomes" id="UP000314981"/>
    </source>
</evidence>
<reference evidence="2 3" key="1">
    <citation type="submission" date="2018-11" db="EMBL/GenBank/DDBJ databases">
        <title>Haplotype-resolved cattle genomes.</title>
        <authorList>
            <person name="Low W.Y."/>
            <person name="Tearle R."/>
            <person name="Bickhart D.M."/>
            <person name="Rosen B.D."/>
            <person name="Koren S."/>
            <person name="Rhie A."/>
            <person name="Hiendleder S."/>
            <person name="Phillippy A.M."/>
            <person name="Smith T.P.L."/>
            <person name="Williams J.L."/>
        </authorList>
    </citation>
    <scope>NUCLEOTIDE SEQUENCE [LARGE SCALE GENOMIC DNA]</scope>
</reference>